<keyword evidence="4" id="KW-0346">Stress response</keyword>
<dbReference type="PROSITE" id="PS01036">
    <property type="entry name" value="HSP70_3"/>
    <property type="match status" value="1"/>
</dbReference>
<comment type="similarity">
    <text evidence="1">Belongs to the heat shock protein 70 family.</text>
</comment>
<accession>A0A0K8PDB4</accession>
<dbReference type="GO" id="GO:0005524">
    <property type="term" value="F:ATP binding"/>
    <property type="evidence" value="ECO:0007669"/>
    <property type="project" value="UniProtKB-KW"/>
</dbReference>
<evidence type="ECO:0000256" key="1">
    <source>
        <dbReference type="ARBA" id="ARBA00007381"/>
    </source>
</evidence>
<dbReference type="Proteomes" id="UP000053859">
    <property type="component" value="Unassembled WGS sequence"/>
</dbReference>
<evidence type="ECO:0000313" key="6">
    <source>
        <dbReference type="EMBL" id="GAP45753.1"/>
    </source>
</evidence>
<reference evidence="6" key="1">
    <citation type="journal article" date="2015" name="Genome Announc.">
        <title>Draft Genome Sequence of Thiostrepton-Producing Streptomyces azureus ATCC 14921.</title>
        <authorList>
            <person name="Sakihara K."/>
            <person name="Maeda J."/>
            <person name="Tashiro K."/>
            <person name="Fujino Y."/>
            <person name="Kuhara S."/>
            <person name="Ohshima T."/>
            <person name="Ogata S."/>
            <person name="Doi K."/>
        </authorList>
    </citation>
    <scope>NUCLEOTIDE SEQUENCE [LARGE SCALE GENOMIC DNA]</scope>
    <source>
        <strain evidence="6">ATCC14921</strain>
    </source>
</reference>
<dbReference type="AlphaFoldDB" id="A0A0K8PDB4"/>
<keyword evidence="3" id="KW-0067">ATP-binding</keyword>
<protein>
    <submittedName>
        <fullName evidence="6">Molecular chaperone DnaK</fullName>
    </submittedName>
</protein>
<dbReference type="Gene3D" id="3.30.420.40">
    <property type="match status" value="1"/>
</dbReference>
<dbReference type="InterPro" id="IPR013126">
    <property type="entry name" value="Hsp_70_fam"/>
</dbReference>
<dbReference type="Pfam" id="PF00012">
    <property type="entry name" value="HSP70"/>
    <property type="match status" value="1"/>
</dbReference>
<keyword evidence="2" id="KW-0547">Nucleotide-binding</keyword>
<dbReference type="EMBL" id="DF968195">
    <property type="protein sequence ID" value="GAP45753.1"/>
    <property type="molecule type" value="Genomic_DNA"/>
</dbReference>
<dbReference type="InterPro" id="IPR043129">
    <property type="entry name" value="ATPase_NBD"/>
</dbReference>
<keyword evidence="5" id="KW-0143">Chaperone</keyword>
<keyword evidence="7" id="KW-1185">Reference proteome</keyword>
<name>A0A0K8PDB4_STRAJ</name>
<sequence>MDGRSLARAQFEQLTADLFERCKAPFHNAIKDAWIKVSDIDHVVLVGGSTRMPAMTELVKALTGKEPHKGVNPDEVADRHGAVSKVAGRAARG</sequence>
<evidence type="ECO:0000256" key="4">
    <source>
        <dbReference type="ARBA" id="ARBA00023016"/>
    </source>
</evidence>
<dbReference type="PANTHER" id="PTHR19375">
    <property type="entry name" value="HEAT SHOCK PROTEIN 70KDA"/>
    <property type="match status" value="1"/>
</dbReference>
<organism evidence="6 7">
    <name type="scientific">Streptomyces azureus</name>
    <dbReference type="NCBI Taxonomy" id="146537"/>
    <lineage>
        <taxon>Bacteria</taxon>
        <taxon>Bacillati</taxon>
        <taxon>Actinomycetota</taxon>
        <taxon>Actinomycetes</taxon>
        <taxon>Kitasatosporales</taxon>
        <taxon>Streptomycetaceae</taxon>
        <taxon>Streptomyces</taxon>
    </lineage>
</organism>
<proteinExistence type="inferred from homology"/>
<evidence type="ECO:0000256" key="5">
    <source>
        <dbReference type="ARBA" id="ARBA00023186"/>
    </source>
</evidence>
<dbReference type="GO" id="GO:0140662">
    <property type="term" value="F:ATP-dependent protein folding chaperone"/>
    <property type="evidence" value="ECO:0007669"/>
    <property type="project" value="InterPro"/>
</dbReference>
<evidence type="ECO:0000256" key="2">
    <source>
        <dbReference type="ARBA" id="ARBA00022741"/>
    </source>
</evidence>
<dbReference type="PATRIC" id="fig|146537.3.peg.508"/>
<evidence type="ECO:0000256" key="3">
    <source>
        <dbReference type="ARBA" id="ARBA00022840"/>
    </source>
</evidence>
<dbReference type="SUPFAM" id="SSF53067">
    <property type="entry name" value="Actin-like ATPase domain"/>
    <property type="match status" value="1"/>
</dbReference>
<gene>
    <name evidence="6" type="ORF">SAZU_0483</name>
</gene>
<dbReference type="InterPro" id="IPR018181">
    <property type="entry name" value="Heat_shock_70_CS"/>
</dbReference>
<dbReference type="PRINTS" id="PR00301">
    <property type="entry name" value="HEATSHOCK70"/>
</dbReference>
<evidence type="ECO:0000313" key="7">
    <source>
        <dbReference type="Proteomes" id="UP000053859"/>
    </source>
</evidence>